<evidence type="ECO:0000256" key="1">
    <source>
        <dbReference type="SAM" id="Phobius"/>
    </source>
</evidence>
<dbReference type="Proteomes" id="UP000775877">
    <property type="component" value="Unassembled WGS sequence"/>
</dbReference>
<feature type="transmembrane region" description="Helical" evidence="1">
    <location>
        <begin position="94"/>
        <end position="116"/>
    </location>
</feature>
<gene>
    <name evidence="2" type="ORF">KC678_02380</name>
</gene>
<sequence>MKIKYALTILYVIYLVTLGVFLVKTDSALLSSSYLWIAYSAFLILTLPSLISKAFFSSPFIGFTSAMCFLYYPIAYGVIYFLSSFNIFEFAWLSAGFTIFTLLYWNYLVLFLLIKLKNEYLKLVFKQCIKLIPILMISLIILGLFIRQVDSVLALDYVQHQTVVTAINSGEKLCTIPNDCSNLFLQVGYSTFYHFILGTVGSFTANNLNAVFYVLDFVWLLVFGIVVYKLFIKNLKNQTYAVIGAFLTTLIFTTGAYENIFFLPQTLSFILFLIILSSNKLNFLK</sequence>
<feature type="transmembrane region" description="Helical" evidence="1">
    <location>
        <begin position="128"/>
        <end position="146"/>
    </location>
</feature>
<dbReference type="AlphaFoldDB" id="A0A955IA39"/>
<evidence type="ECO:0000313" key="3">
    <source>
        <dbReference type="Proteomes" id="UP000775877"/>
    </source>
</evidence>
<feature type="non-terminal residue" evidence="2">
    <location>
        <position position="285"/>
    </location>
</feature>
<organism evidence="2 3">
    <name type="scientific">Candidatus Dojkabacteria bacterium</name>
    <dbReference type="NCBI Taxonomy" id="2099670"/>
    <lineage>
        <taxon>Bacteria</taxon>
        <taxon>Candidatus Dojkabacteria</taxon>
    </lineage>
</organism>
<proteinExistence type="predicted"/>
<keyword evidence="1" id="KW-1133">Transmembrane helix</keyword>
<reference evidence="2" key="1">
    <citation type="submission" date="2020-04" db="EMBL/GenBank/DDBJ databases">
        <authorList>
            <person name="Zhang T."/>
        </authorList>
    </citation>
    <scope>NUCLEOTIDE SEQUENCE</scope>
    <source>
        <strain evidence="2">HKST-UBA13</strain>
    </source>
</reference>
<feature type="transmembrane region" description="Helical" evidence="1">
    <location>
        <begin position="5"/>
        <end position="23"/>
    </location>
</feature>
<feature type="transmembrane region" description="Helical" evidence="1">
    <location>
        <begin position="263"/>
        <end position="283"/>
    </location>
</feature>
<feature type="transmembrane region" description="Helical" evidence="1">
    <location>
        <begin position="68"/>
        <end position="88"/>
    </location>
</feature>
<name>A0A955IA39_9BACT</name>
<comment type="caution">
    <text evidence="2">The sequence shown here is derived from an EMBL/GenBank/DDBJ whole genome shotgun (WGS) entry which is preliminary data.</text>
</comment>
<dbReference type="EMBL" id="JAGQLJ010000046">
    <property type="protein sequence ID" value="MCA9381086.1"/>
    <property type="molecule type" value="Genomic_DNA"/>
</dbReference>
<feature type="transmembrane region" description="Helical" evidence="1">
    <location>
        <begin position="210"/>
        <end position="232"/>
    </location>
</feature>
<keyword evidence="1" id="KW-0472">Membrane</keyword>
<keyword evidence="1" id="KW-0812">Transmembrane</keyword>
<reference evidence="2" key="2">
    <citation type="journal article" date="2021" name="Microbiome">
        <title>Successional dynamics and alternative stable states in a saline activated sludge microbial community over 9 years.</title>
        <authorList>
            <person name="Wang Y."/>
            <person name="Ye J."/>
            <person name="Ju F."/>
            <person name="Liu L."/>
            <person name="Boyd J.A."/>
            <person name="Deng Y."/>
            <person name="Parks D.H."/>
            <person name="Jiang X."/>
            <person name="Yin X."/>
            <person name="Woodcroft B.J."/>
            <person name="Tyson G.W."/>
            <person name="Hugenholtz P."/>
            <person name="Polz M.F."/>
            <person name="Zhang T."/>
        </authorList>
    </citation>
    <scope>NUCLEOTIDE SEQUENCE</scope>
    <source>
        <strain evidence="2">HKST-UBA13</strain>
    </source>
</reference>
<accession>A0A955IA39</accession>
<protein>
    <submittedName>
        <fullName evidence="2">Uncharacterized protein</fullName>
    </submittedName>
</protein>
<feature type="transmembrane region" description="Helical" evidence="1">
    <location>
        <begin position="35"/>
        <end position="56"/>
    </location>
</feature>
<evidence type="ECO:0000313" key="2">
    <source>
        <dbReference type="EMBL" id="MCA9381086.1"/>
    </source>
</evidence>
<feature type="transmembrane region" description="Helical" evidence="1">
    <location>
        <begin position="239"/>
        <end position="257"/>
    </location>
</feature>